<dbReference type="Proteomes" id="UP001165082">
    <property type="component" value="Unassembled WGS sequence"/>
</dbReference>
<feature type="compositionally biased region" description="Basic and acidic residues" evidence="1">
    <location>
        <begin position="104"/>
        <end position="124"/>
    </location>
</feature>
<feature type="compositionally biased region" description="Basic and acidic residues" evidence="1">
    <location>
        <begin position="38"/>
        <end position="59"/>
    </location>
</feature>
<comment type="caution">
    <text evidence="2">The sequence shown here is derived from an EMBL/GenBank/DDBJ whole genome shotgun (WGS) entry which is preliminary data.</text>
</comment>
<evidence type="ECO:0000313" key="2">
    <source>
        <dbReference type="EMBL" id="GMI32861.1"/>
    </source>
</evidence>
<evidence type="ECO:0000256" key="1">
    <source>
        <dbReference type="SAM" id="MobiDB-lite"/>
    </source>
</evidence>
<dbReference type="OrthoDB" id="10411966at2759"/>
<sequence length="306" mass="33349">MDRLGGPLLEAFDEGSEEESGSESGSSSSSSVVTDSTATDRKLAESHSSSHMDDNRSEVNSEYSYASTAASNFSSSPRRASSQPHEPRVSIMGDLPTISLGGESESKGSRTSASEEREARATVKLTHERARSRLIEKAWSSGVQGRRRLEAGITIDVVKRLTSLRVQYGEDDFETAFNLVLWIVESWPCEPARSTNPVDPWKLGRDCGEMLAAFRPGGDRMDPNNSAFLLPRGLREHAVGMDMEERRGAANEWTLREGGKHIKRWEEEGRKRREERGGGGGGGGPGVGMGSPSLSKRLYAGINDED</sequence>
<feature type="compositionally biased region" description="Low complexity" evidence="1">
    <location>
        <begin position="22"/>
        <end position="31"/>
    </location>
</feature>
<keyword evidence="3" id="KW-1185">Reference proteome</keyword>
<evidence type="ECO:0000313" key="3">
    <source>
        <dbReference type="Proteomes" id="UP001165082"/>
    </source>
</evidence>
<organism evidence="2 3">
    <name type="scientific">Triparma retinervis</name>
    <dbReference type="NCBI Taxonomy" id="2557542"/>
    <lineage>
        <taxon>Eukaryota</taxon>
        <taxon>Sar</taxon>
        <taxon>Stramenopiles</taxon>
        <taxon>Ochrophyta</taxon>
        <taxon>Bolidophyceae</taxon>
        <taxon>Parmales</taxon>
        <taxon>Triparmaceae</taxon>
        <taxon>Triparma</taxon>
    </lineage>
</organism>
<feature type="region of interest" description="Disordered" evidence="1">
    <location>
        <begin position="262"/>
        <end position="306"/>
    </location>
</feature>
<gene>
    <name evidence="2" type="ORF">TrRE_jg10038</name>
</gene>
<feature type="compositionally biased region" description="Low complexity" evidence="1">
    <location>
        <begin position="69"/>
        <end position="82"/>
    </location>
</feature>
<name>A0A9W7G5F1_9STRA</name>
<feature type="compositionally biased region" description="Gly residues" evidence="1">
    <location>
        <begin position="278"/>
        <end position="289"/>
    </location>
</feature>
<protein>
    <submittedName>
        <fullName evidence="2">Uncharacterized protein</fullName>
    </submittedName>
</protein>
<proteinExistence type="predicted"/>
<feature type="compositionally biased region" description="Basic and acidic residues" evidence="1">
    <location>
        <begin position="262"/>
        <end position="277"/>
    </location>
</feature>
<feature type="compositionally biased region" description="Acidic residues" evidence="1">
    <location>
        <begin position="11"/>
        <end position="21"/>
    </location>
</feature>
<dbReference type="EMBL" id="BRXZ01007716">
    <property type="protein sequence ID" value="GMI32861.1"/>
    <property type="molecule type" value="Genomic_DNA"/>
</dbReference>
<feature type="region of interest" description="Disordered" evidence="1">
    <location>
        <begin position="1"/>
        <end position="124"/>
    </location>
</feature>
<dbReference type="AlphaFoldDB" id="A0A9W7G5F1"/>
<accession>A0A9W7G5F1</accession>
<reference evidence="2" key="1">
    <citation type="submission" date="2022-07" db="EMBL/GenBank/DDBJ databases">
        <title>Genome analysis of Parmales, a sister group of diatoms, reveals the evolutionary specialization of diatoms from phago-mixotrophs to photoautotrophs.</title>
        <authorList>
            <person name="Ban H."/>
            <person name="Sato S."/>
            <person name="Yoshikawa S."/>
            <person name="Kazumasa Y."/>
            <person name="Nakamura Y."/>
            <person name="Ichinomiya M."/>
            <person name="Saitoh K."/>
            <person name="Sato N."/>
            <person name="Blanc-Mathieu R."/>
            <person name="Endo H."/>
            <person name="Kuwata A."/>
            <person name="Ogata H."/>
        </authorList>
    </citation>
    <scope>NUCLEOTIDE SEQUENCE</scope>
</reference>